<dbReference type="Proteomes" id="UP000308488">
    <property type="component" value="Unassembled WGS sequence"/>
</dbReference>
<evidence type="ECO:0000313" key="3">
    <source>
        <dbReference type="EMBL" id="TKV69391.1"/>
    </source>
</evidence>
<dbReference type="Gene3D" id="3.40.50.1820">
    <property type="entry name" value="alpha/beta hydrolase"/>
    <property type="match status" value="1"/>
</dbReference>
<organism evidence="3 4">
    <name type="scientific">Marinobacter panjinensis</name>
    <dbReference type="NCBI Taxonomy" id="2576384"/>
    <lineage>
        <taxon>Bacteria</taxon>
        <taxon>Pseudomonadati</taxon>
        <taxon>Pseudomonadota</taxon>
        <taxon>Gammaproteobacteria</taxon>
        <taxon>Pseudomonadales</taxon>
        <taxon>Marinobacteraceae</taxon>
        <taxon>Marinobacter</taxon>
    </lineage>
</organism>
<comment type="caution">
    <text evidence="3">The sequence shown here is derived from an EMBL/GenBank/DDBJ whole genome shotgun (WGS) entry which is preliminary data.</text>
</comment>
<evidence type="ECO:0000256" key="1">
    <source>
        <dbReference type="ARBA" id="ARBA00022801"/>
    </source>
</evidence>
<protein>
    <submittedName>
        <fullName evidence="3">Alpha/beta hydrolase</fullName>
    </submittedName>
</protein>
<sequence>MNSRSDPTNYSTRSLPLSFPTRCKLLVLRWLLRPFMAYLLRGHPRRVARAQIGIAGRWASARQRERFRYDYHWGEDGAVAGHSLGTPFTSTGSPVLLWLHGGAFVLPAMPRGHLSFAERLCDPLAASAFIPDYRLAPANPFPAALDDCEAAYRLLLDSGVPAERVVLGGESAGGNLLVSLLYRIRDRGMPMPACAIAVSPALDLGRLHGSPSRFVNAGRDAMLPVASLAQALDWYLDGADSANPEISPLLGECRGLPPTLIVASEAELLRDDSVLFARRLAAAGVPSELALWPHLPHAFPLLEDWFPEASGARQQITTFMKEQLQKGAGRSGERR</sequence>
<keyword evidence="1 3" id="KW-0378">Hydrolase</keyword>
<feature type="domain" description="Alpha/beta hydrolase fold-3" evidence="2">
    <location>
        <begin position="96"/>
        <end position="300"/>
    </location>
</feature>
<keyword evidence="4" id="KW-1185">Reference proteome</keyword>
<gene>
    <name evidence="3" type="ORF">FDP08_15410</name>
</gene>
<evidence type="ECO:0000259" key="2">
    <source>
        <dbReference type="Pfam" id="PF07859"/>
    </source>
</evidence>
<dbReference type="GO" id="GO:0016787">
    <property type="term" value="F:hydrolase activity"/>
    <property type="evidence" value="ECO:0007669"/>
    <property type="project" value="UniProtKB-KW"/>
</dbReference>
<dbReference type="SUPFAM" id="SSF53474">
    <property type="entry name" value="alpha/beta-Hydrolases"/>
    <property type="match status" value="1"/>
</dbReference>
<reference evidence="3 4" key="1">
    <citation type="submission" date="2019-05" db="EMBL/GenBank/DDBJ databases">
        <title>Marinobacter panjinensis sp. nov., a moderately halophilic bacterium isolated from sea tidal flat environment.</title>
        <authorList>
            <person name="Yang W."/>
            <person name="An M."/>
            <person name="He W."/>
            <person name="Luo X."/>
            <person name="Zhu L."/>
            <person name="Chen G."/>
            <person name="Zhang Y."/>
            <person name="Wang Y."/>
        </authorList>
    </citation>
    <scope>NUCLEOTIDE SEQUENCE [LARGE SCALE GENOMIC DNA]</scope>
    <source>
        <strain evidence="3 4">PJ-16</strain>
    </source>
</reference>
<dbReference type="InterPro" id="IPR050300">
    <property type="entry name" value="GDXG_lipolytic_enzyme"/>
</dbReference>
<dbReference type="InterPro" id="IPR029058">
    <property type="entry name" value="AB_hydrolase_fold"/>
</dbReference>
<dbReference type="InterPro" id="IPR013094">
    <property type="entry name" value="AB_hydrolase_3"/>
</dbReference>
<evidence type="ECO:0000313" key="4">
    <source>
        <dbReference type="Proteomes" id="UP000308488"/>
    </source>
</evidence>
<dbReference type="EMBL" id="SZYH01000001">
    <property type="protein sequence ID" value="TKV69391.1"/>
    <property type="molecule type" value="Genomic_DNA"/>
</dbReference>
<dbReference type="Pfam" id="PF07859">
    <property type="entry name" value="Abhydrolase_3"/>
    <property type="match status" value="1"/>
</dbReference>
<accession>A0A4U6R737</accession>
<dbReference type="PANTHER" id="PTHR48081:SF8">
    <property type="entry name" value="ALPHA_BETA HYDROLASE FOLD-3 DOMAIN-CONTAINING PROTEIN-RELATED"/>
    <property type="match status" value="1"/>
</dbReference>
<dbReference type="OrthoDB" id="9806180at2"/>
<dbReference type="RefSeq" id="WP_137437006.1">
    <property type="nucleotide sequence ID" value="NZ_SZYH01000001.1"/>
</dbReference>
<proteinExistence type="predicted"/>
<name>A0A4U6R737_9GAMM</name>
<dbReference type="PANTHER" id="PTHR48081">
    <property type="entry name" value="AB HYDROLASE SUPERFAMILY PROTEIN C4A8.06C"/>
    <property type="match status" value="1"/>
</dbReference>
<dbReference type="AlphaFoldDB" id="A0A4U6R737"/>